<dbReference type="Proteomes" id="UP001140217">
    <property type="component" value="Unassembled WGS sequence"/>
</dbReference>
<dbReference type="EMBL" id="JANBUL010000391">
    <property type="protein sequence ID" value="KAJ2776129.1"/>
    <property type="molecule type" value="Genomic_DNA"/>
</dbReference>
<dbReference type="PANTHER" id="PTHR21357:SF4">
    <property type="entry name" value="FAM172 FAMILY PROTEIN HOMOLOG CG10038"/>
    <property type="match status" value="1"/>
</dbReference>
<reference evidence="2" key="1">
    <citation type="submission" date="2022-07" db="EMBL/GenBank/DDBJ databases">
        <title>Phylogenomic reconstructions and comparative analyses of Kickxellomycotina fungi.</title>
        <authorList>
            <person name="Reynolds N.K."/>
            <person name="Stajich J.E."/>
            <person name="Barry K."/>
            <person name="Grigoriev I.V."/>
            <person name="Crous P."/>
            <person name="Smith M.E."/>
        </authorList>
    </citation>
    <scope>NUCLEOTIDE SEQUENCE</scope>
    <source>
        <strain evidence="2">NBRC 105414</strain>
    </source>
</reference>
<organism evidence="2 3">
    <name type="scientific">Coemansia javaensis</name>
    <dbReference type="NCBI Taxonomy" id="2761396"/>
    <lineage>
        <taxon>Eukaryota</taxon>
        <taxon>Fungi</taxon>
        <taxon>Fungi incertae sedis</taxon>
        <taxon>Zoopagomycota</taxon>
        <taxon>Kickxellomycotina</taxon>
        <taxon>Kickxellomycetes</taxon>
        <taxon>Kickxellales</taxon>
        <taxon>Kickxellaceae</taxon>
        <taxon>Coemansia</taxon>
    </lineage>
</organism>
<evidence type="ECO:0000259" key="1">
    <source>
        <dbReference type="Pfam" id="PF22749"/>
    </source>
</evidence>
<dbReference type="Pfam" id="PF22749">
    <property type="entry name" value="Arb2"/>
    <property type="match status" value="1"/>
</dbReference>
<proteinExistence type="predicted"/>
<dbReference type="AlphaFoldDB" id="A0A9W8LCQ2"/>
<name>A0A9W8LCQ2_9FUNG</name>
<dbReference type="InterPro" id="IPR053858">
    <property type="entry name" value="Arb2_dom"/>
</dbReference>
<accession>A0A9W8LCQ2</accession>
<evidence type="ECO:0000313" key="2">
    <source>
        <dbReference type="EMBL" id="KAJ2776129.1"/>
    </source>
</evidence>
<comment type="caution">
    <text evidence="2">The sequence shown here is derived from an EMBL/GenBank/DDBJ whole genome shotgun (WGS) entry which is preliminary data.</text>
</comment>
<dbReference type="PANTHER" id="PTHR21357">
    <property type="entry name" value="FAM172 FAMILY PROTEIN HOMOLOG CG10038"/>
    <property type="match status" value="1"/>
</dbReference>
<sequence length="375" mass="39974">MFIRPRKPAPEPLDRRSLAELGYRFDPEDGLVRAIATGDDFASTLAGTSKKQAAELYQTLSHPASREVYRVLAGGELGMVPIAVPDASQPHCCIYATPGALDSDRLVVLVVGHGTCGGVWAWNVLLKSGLRAGSVVDYVRDCVRRGLGVLVLNPNENIVAPDGRPETTNSYTGPAPTAIAGSETADEHVGYVWTRMLRDRPAPRRLAFVAYNAAGISLVEVLRHDFERFAAQTACIAFIDSLHSTHGLDPGPVAWLEVAAKHWETSVEPADALVPNPYVGCPTLSADNTTDCREMTPSLCRARVLDYVAECLDRGPVADVAALLLSAAASDGGSESDDPGNDAAVNEALESVHLMETPNIVAASDSDNEGYVGWD</sequence>
<protein>
    <recommendedName>
        <fullName evidence="1">Arb2 domain-containing protein</fullName>
    </recommendedName>
</protein>
<feature type="domain" description="Arb2" evidence="1">
    <location>
        <begin position="16"/>
        <end position="269"/>
    </location>
</feature>
<gene>
    <name evidence="2" type="ORF">H4R18_005827</name>
</gene>
<dbReference type="OrthoDB" id="421951at2759"/>
<dbReference type="GO" id="GO:0031048">
    <property type="term" value="P:regulatory ncRNA-mediated heterochromatin formation"/>
    <property type="evidence" value="ECO:0007669"/>
    <property type="project" value="TreeGrafter"/>
</dbReference>
<dbReference type="GO" id="GO:0035197">
    <property type="term" value="F:siRNA binding"/>
    <property type="evidence" value="ECO:0007669"/>
    <property type="project" value="TreeGrafter"/>
</dbReference>
<keyword evidence="3" id="KW-1185">Reference proteome</keyword>
<evidence type="ECO:0000313" key="3">
    <source>
        <dbReference type="Proteomes" id="UP001140217"/>
    </source>
</evidence>
<dbReference type="GO" id="GO:0005634">
    <property type="term" value="C:nucleus"/>
    <property type="evidence" value="ECO:0007669"/>
    <property type="project" value="TreeGrafter"/>
</dbReference>
<dbReference type="InterPro" id="IPR048263">
    <property type="entry name" value="Arb2"/>
</dbReference>